<dbReference type="PANTHER" id="PTHR24031">
    <property type="entry name" value="RNA HELICASE"/>
    <property type="match status" value="1"/>
</dbReference>
<evidence type="ECO:0000313" key="6">
    <source>
        <dbReference type="EMBL" id="CAI9114366.1"/>
    </source>
</evidence>
<accession>A0AAV1E2D4</accession>
<dbReference type="GO" id="GO:0016787">
    <property type="term" value="F:hydrolase activity"/>
    <property type="evidence" value="ECO:0007669"/>
    <property type="project" value="UniProtKB-KW"/>
</dbReference>
<dbReference type="AlphaFoldDB" id="A0AAV1E2D4"/>
<protein>
    <recommendedName>
        <fullName evidence="4">ATP-dependent RNA helicase</fullName>
        <ecNumber evidence="4">3.6.4.13</ecNumber>
    </recommendedName>
</protein>
<evidence type="ECO:0000256" key="4">
    <source>
        <dbReference type="RuleBase" id="RU365068"/>
    </source>
</evidence>
<keyword evidence="1 4" id="KW-0547">Nucleotide-binding</keyword>
<evidence type="ECO:0000256" key="2">
    <source>
        <dbReference type="ARBA" id="ARBA00022801"/>
    </source>
</evidence>
<dbReference type="SUPFAM" id="SSF52540">
    <property type="entry name" value="P-loop containing nucleoside triphosphate hydrolases"/>
    <property type="match status" value="1"/>
</dbReference>
<keyword evidence="4" id="KW-0694">RNA-binding</keyword>
<reference evidence="6" key="1">
    <citation type="submission" date="2023-03" db="EMBL/GenBank/DDBJ databases">
        <authorList>
            <person name="Julca I."/>
        </authorList>
    </citation>
    <scope>NUCLEOTIDE SEQUENCE</scope>
</reference>
<evidence type="ECO:0000313" key="7">
    <source>
        <dbReference type="Proteomes" id="UP001161247"/>
    </source>
</evidence>
<keyword evidence="7" id="KW-1185">Reference proteome</keyword>
<dbReference type="GO" id="GO:0003724">
    <property type="term" value="F:RNA helicase activity"/>
    <property type="evidence" value="ECO:0007669"/>
    <property type="project" value="UniProtKB-EC"/>
</dbReference>
<keyword evidence="4" id="KW-0347">Helicase</keyword>
<keyword evidence="2 4" id="KW-0378">Hydrolase</keyword>
<evidence type="ECO:0000256" key="3">
    <source>
        <dbReference type="ARBA" id="ARBA00022840"/>
    </source>
</evidence>
<dbReference type="Proteomes" id="UP001161247">
    <property type="component" value="Chromosome 7"/>
</dbReference>
<name>A0AAV1E2D4_OLDCO</name>
<feature type="domain" description="DEAD/DEAH-box helicase" evidence="5">
    <location>
        <begin position="95"/>
        <end position="133"/>
    </location>
</feature>
<dbReference type="Gene3D" id="3.40.50.300">
    <property type="entry name" value="P-loop containing nucleotide triphosphate hydrolases"/>
    <property type="match status" value="1"/>
</dbReference>
<organism evidence="6 7">
    <name type="scientific">Oldenlandia corymbosa var. corymbosa</name>
    <dbReference type="NCBI Taxonomy" id="529605"/>
    <lineage>
        <taxon>Eukaryota</taxon>
        <taxon>Viridiplantae</taxon>
        <taxon>Streptophyta</taxon>
        <taxon>Embryophyta</taxon>
        <taxon>Tracheophyta</taxon>
        <taxon>Spermatophyta</taxon>
        <taxon>Magnoliopsida</taxon>
        <taxon>eudicotyledons</taxon>
        <taxon>Gunneridae</taxon>
        <taxon>Pentapetalae</taxon>
        <taxon>asterids</taxon>
        <taxon>lamiids</taxon>
        <taxon>Gentianales</taxon>
        <taxon>Rubiaceae</taxon>
        <taxon>Rubioideae</taxon>
        <taxon>Spermacoceae</taxon>
        <taxon>Hedyotis-Oldenlandia complex</taxon>
        <taxon>Oldenlandia</taxon>
    </lineage>
</organism>
<gene>
    <name evidence="6" type="ORF">OLC1_LOCUS21148</name>
</gene>
<comment type="domain">
    <text evidence="4">The Q motif is unique to and characteristic of the DEAD box family of RNA helicases and controls ATP binding and hydrolysis.</text>
</comment>
<dbReference type="Pfam" id="PF00270">
    <property type="entry name" value="DEAD"/>
    <property type="match status" value="1"/>
</dbReference>
<dbReference type="InterPro" id="IPR011545">
    <property type="entry name" value="DEAD/DEAH_box_helicase_dom"/>
</dbReference>
<dbReference type="InterPro" id="IPR027417">
    <property type="entry name" value="P-loop_NTPase"/>
</dbReference>
<dbReference type="EC" id="3.6.4.13" evidence="4"/>
<comment type="catalytic activity">
    <reaction evidence="4">
        <text>ATP + H2O = ADP + phosphate + H(+)</text>
        <dbReference type="Rhea" id="RHEA:13065"/>
        <dbReference type="ChEBI" id="CHEBI:15377"/>
        <dbReference type="ChEBI" id="CHEBI:15378"/>
        <dbReference type="ChEBI" id="CHEBI:30616"/>
        <dbReference type="ChEBI" id="CHEBI:43474"/>
        <dbReference type="ChEBI" id="CHEBI:456216"/>
        <dbReference type="EC" id="3.6.4.13"/>
    </reaction>
</comment>
<dbReference type="GO" id="GO:0003723">
    <property type="term" value="F:RNA binding"/>
    <property type="evidence" value="ECO:0007669"/>
    <property type="project" value="UniProtKB-UniRule"/>
</dbReference>
<dbReference type="EMBL" id="OX459124">
    <property type="protein sequence ID" value="CAI9114366.1"/>
    <property type="molecule type" value="Genomic_DNA"/>
</dbReference>
<comment type="function">
    <text evidence="4">RNA helicase.</text>
</comment>
<dbReference type="GO" id="GO:0005524">
    <property type="term" value="F:ATP binding"/>
    <property type="evidence" value="ECO:0007669"/>
    <property type="project" value="UniProtKB-UniRule"/>
</dbReference>
<evidence type="ECO:0000259" key="5">
    <source>
        <dbReference type="Pfam" id="PF00270"/>
    </source>
</evidence>
<evidence type="ECO:0000256" key="1">
    <source>
        <dbReference type="ARBA" id="ARBA00022741"/>
    </source>
</evidence>
<proteinExistence type="inferred from homology"/>
<sequence length="145" mass="16323">MFGYQVVRLDEKTLLRTLGNSNFIVLYGAVVYDLGWKPKVSVMSDRFKIDPCEVKSRIKETLEGDDFTSYDEVHKTFDAMGLQENLVKGIMNPFAIQQRGVVPFCRGLDVIQLAQSGTGKTAAFCLGILQRLDYALIQCQACRMD</sequence>
<comment type="similarity">
    <text evidence="4">Belongs to the DEAD box helicase family.</text>
</comment>
<keyword evidence="3 4" id="KW-0067">ATP-binding</keyword>